<dbReference type="SMART" id="SM00915">
    <property type="entry name" value="Jacalin"/>
    <property type="match status" value="1"/>
</dbReference>
<organism evidence="3 4">
    <name type="scientific">Adineta steineri</name>
    <dbReference type="NCBI Taxonomy" id="433720"/>
    <lineage>
        <taxon>Eukaryota</taxon>
        <taxon>Metazoa</taxon>
        <taxon>Spiralia</taxon>
        <taxon>Gnathifera</taxon>
        <taxon>Rotifera</taxon>
        <taxon>Eurotatoria</taxon>
        <taxon>Bdelloidea</taxon>
        <taxon>Adinetida</taxon>
        <taxon>Adinetidae</taxon>
        <taxon>Adineta</taxon>
    </lineage>
</organism>
<dbReference type="Gene3D" id="2.160.20.80">
    <property type="entry name" value="E3 ubiquitin-protein ligase SopA"/>
    <property type="match status" value="1"/>
</dbReference>
<dbReference type="Proteomes" id="UP000663844">
    <property type="component" value="Unassembled WGS sequence"/>
</dbReference>
<dbReference type="SUPFAM" id="SSF141571">
    <property type="entry name" value="Pentapeptide repeat-like"/>
    <property type="match status" value="1"/>
</dbReference>
<feature type="non-terminal residue" evidence="3">
    <location>
        <position position="348"/>
    </location>
</feature>
<dbReference type="InterPro" id="IPR001646">
    <property type="entry name" value="5peptide_repeat"/>
</dbReference>
<feature type="region of interest" description="Disordered" evidence="1">
    <location>
        <begin position="155"/>
        <end position="186"/>
    </location>
</feature>
<protein>
    <recommendedName>
        <fullName evidence="2">Jacalin-type lectin domain-containing protein</fullName>
    </recommendedName>
</protein>
<dbReference type="Gene3D" id="2.100.10.30">
    <property type="entry name" value="Jacalin-like lectin domain"/>
    <property type="match status" value="1"/>
</dbReference>
<name>A0A819UYT2_9BILA</name>
<dbReference type="AlphaFoldDB" id="A0A819UYT2"/>
<dbReference type="Pfam" id="PF13599">
    <property type="entry name" value="Pentapeptide_4"/>
    <property type="match status" value="1"/>
</dbReference>
<dbReference type="PROSITE" id="PS51752">
    <property type="entry name" value="JACALIN_LECTIN"/>
    <property type="match status" value="1"/>
</dbReference>
<feature type="domain" description="Jacalin-type lectin" evidence="2">
    <location>
        <begin position="196"/>
        <end position="341"/>
    </location>
</feature>
<dbReference type="SUPFAM" id="SSF51101">
    <property type="entry name" value="Mannose-binding lectins"/>
    <property type="match status" value="1"/>
</dbReference>
<evidence type="ECO:0000259" key="2">
    <source>
        <dbReference type="PROSITE" id="PS51752"/>
    </source>
</evidence>
<dbReference type="PANTHER" id="PTHR14136:SF25">
    <property type="entry name" value="BTB_POZ DOMAIN-CONTAINING PROTEIN"/>
    <property type="match status" value="1"/>
</dbReference>
<comment type="caution">
    <text evidence="3">The sequence shown here is derived from an EMBL/GenBank/DDBJ whole genome shotgun (WGS) entry which is preliminary data.</text>
</comment>
<dbReference type="PANTHER" id="PTHR14136">
    <property type="entry name" value="BTB_POZ DOMAIN-CONTAINING PROTEIN KCTD9"/>
    <property type="match status" value="1"/>
</dbReference>
<evidence type="ECO:0000313" key="4">
    <source>
        <dbReference type="Proteomes" id="UP000663844"/>
    </source>
</evidence>
<dbReference type="EMBL" id="CAJOAZ010005526">
    <property type="protein sequence ID" value="CAF4103483.1"/>
    <property type="molecule type" value="Genomic_DNA"/>
</dbReference>
<reference evidence="3" key="1">
    <citation type="submission" date="2021-02" db="EMBL/GenBank/DDBJ databases">
        <authorList>
            <person name="Nowell W R."/>
        </authorList>
    </citation>
    <scope>NUCLEOTIDE SEQUENCE</scope>
</reference>
<dbReference type="Pfam" id="PF01419">
    <property type="entry name" value="Jacalin"/>
    <property type="match status" value="1"/>
</dbReference>
<dbReference type="InterPro" id="IPR001229">
    <property type="entry name" value="Jacalin-like_lectin_dom"/>
</dbReference>
<sequence length="348" mass="37173">GCRTTKLDDIIRLNELNFDKVHLASETGVLNKLNLQCVSFDQVSMSNGEFSSVNLNGVSFEGARLDNAKFDDSSLRCASFDGVNLSGADFGNSDLTGAQFLNSDLSGAKLTEDQIKQAYFHNVIMPNGENSEIKSSSTTKKPITQKTAIIIKTKMSTTSSTTKPSTTTKPSITTTTTTTSSSSTTTSTTSIALSTIVTGQSYGGSTGSPFDDSKTFGSLKVLNDTPKTFLVESIRITYEASDGTTFQGSKRGGDNGTTSDSAECGSFTLHPGEKIIQVNGRYGAKIDSLQFVTTNNREVPDPACGSNGGSQFTDSKSGYYLSFISGKSGMILDQIRFHWAKFTGMMHN</sequence>
<gene>
    <name evidence="3" type="ORF">OXD698_LOCUS35544</name>
</gene>
<evidence type="ECO:0000313" key="3">
    <source>
        <dbReference type="EMBL" id="CAF4103483.1"/>
    </source>
</evidence>
<dbReference type="InterPro" id="IPR051082">
    <property type="entry name" value="Pentapeptide-BTB/POZ_domain"/>
</dbReference>
<evidence type="ECO:0000256" key="1">
    <source>
        <dbReference type="SAM" id="MobiDB-lite"/>
    </source>
</evidence>
<proteinExistence type="predicted"/>
<accession>A0A819UYT2</accession>
<dbReference type="InterPro" id="IPR036404">
    <property type="entry name" value="Jacalin-like_lectin_dom_sf"/>
</dbReference>